<evidence type="ECO:0000313" key="4">
    <source>
        <dbReference type="Proteomes" id="UP000031167"/>
    </source>
</evidence>
<dbReference type="InterPro" id="IPR013320">
    <property type="entry name" value="ConA-like_dom_sf"/>
</dbReference>
<dbReference type="SUPFAM" id="SSF49899">
    <property type="entry name" value="Concanavalin A-like lectins/glucanases"/>
    <property type="match status" value="1"/>
</dbReference>
<evidence type="ECO:0000313" key="3">
    <source>
        <dbReference type="EMBL" id="KIC61161.1"/>
    </source>
</evidence>
<keyword evidence="4" id="KW-1185">Reference proteome</keyword>
<evidence type="ECO:0000256" key="1">
    <source>
        <dbReference type="ARBA" id="ARBA00022729"/>
    </source>
</evidence>
<dbReference type="Proteomes" id="UP000031167">
    <property type="component" value="Unassembled WGS sequence"/>
</dbReference>
<proteinExistence type="predicted"/>
<sequence length="309" mass="33556">MNFAHAQAGNALDLDGTNDYVTFSVPTMFNSVATQDFTIEARIKPTTFTTNRVFFVQTTTSNYVSIMINSTGKVYAYINGTTNPSTSGSLTLNAWNHIAITRSVSTSETLIYINGVLQTTASGGSTSYGTTNLMAIGSKTDGTQLFKGTIDEFRIWSTVRTAAQITANMDSELTLPQTGLVSYYKCNQGIANGNNAGVTTLNDEFTTVNGTLLNFALTGTTSNWVGTSSLSTKETNFNPSLSLTPNPAVNEIKILGLKQRTDYKIFNATGQFIKTGNVDKENNIIEVSELNKGIYFINLGEEKMKFIKK</sequence>
<gene>
    <name evidence="3" type="ORF">RM51_18625</name>
</gene>
<dbReference type="Gene3D" id="2.60.120.200">
    <property type="match status" value="1"/>
</dbReference>
<name>A0A0B4D3B3_9FLAO</name>
<dbReference type="Pfam" id="PF13385">
    <property type="entry name" value="Laminin_G_3"/>
    <property type="match status" value="1"/>
</dbReference>
<feature type="domain" description="Secretion system C-terminal sorting" evidence="2">
    <location>
        <begin position="245"/>
        <end position="309"/>
    </location>
</feature>
<dbReference type="GO" id="GO:0004553">
    <property type="term" value="F:hydrolase activity, hydrolyzing O-glycosyl compounds"/>
    <property type="evidence" value="ECO:0007669"/>
    <property type="project" value="UniProtKB-ARBA"/>
</dbReference>
<dbReference type="EMBL" id="JWTA01000023">
    <property type="protein sequence ID" value="KIC61161.1"/>
    <property type="molecule type" value="Genomic_DNA"/>
</dbReference>
<reference evidence="3 4" key="1">
    <citation type="submission" date="2014-12" db="EMBL/GenBank/DDBJ databases">
        <title>Genome sequencing of Chryseobacterium taiwanense TPW19.</title>
        <authorList>
            <person name="Tan P.W."/>
            <person name="Chan K.-G."/>
        </authorList>
    </citation>
    <scope>NUCLEOTIDE SEQUENCE [LARGE SCALE GENOMIC DNA]</scope>
    <source>
        <strain evidence="3 4">TPW19</strain>
    </source>
</reference>
<dbReference type="RefSeq" id="WP_039373178.1">
    <property type="nucleotide sequence ID" value="NZ_JWTA01000023.1"/>
</dbReference>
<comment type="caution">
    <text evidence="3">The sequence shown here is derived from an EMBL/GenBank/DDBJ whole genome shotgun (WGS) entry which is preliminary data.</text>
</comment>
<dbReference type="Pfam" id="PF18962">
    <property type="entry name" value="Por_Secre_tail"/>
    <property type="match status" value="1"/>
</dbReference>
<evidence type="ECO:0000259" key="2">
    <source>
        <dbReference type="Pfam" id="PF18962"/>
    </source>
</evidence>
<dbReference type="AlphaFoldDB" id="A0A0B4D3B3"/>
<dbReference type="InterPro" id="IPR026444">
    <property type="entry name" value="Secre_tail"/>
</dbReference>
<protein>
    <recommendedName>
        <fullName evidence="2">Secretion system C-terminal sorting domain-containing protein</fullName>
    </recommendedName>
</protein>
<dbReference type="STRING" id="363331.RM51_18625"/>
<organism evidence="3 4">
    <name type="scientific">Chryseobacterium taiwanense</name>
    <dbReference type="NCBI Taxonomy" id="363331"/>
    <lineage>
        <taxon>Bacteria</taxon>
        <taxon>Pseudomonadati</taxon>
        <taxon>Bacteroidota</taxon>
        <taxon>Flavobacteriia</taxon>
        <taxon>Flavobacteriales</taxon>
        <taxon>Weeksellaceae</taxon>
        <taxon>Chryseobacterium group</taxon>
        <taxon>Chryseobacterium</taxon>
    </lineage>
</organism>
<dbReference type="NCBIfam" id="TIGR04183">
    <property type="entry name" value="Por_Secre_tail"/>
    <property type="match status" value="1"/>
</dbReference>
<accession>A0A0B4D3B3</accession>
<keyword evidence="1" id="KW-0732">Signal</keyword>
<dbReference type="GO" id="GO:0005975">
    <property type="term" value="P:carbohydrate metabolic process"/>
    <property type="evidence" value="ECO:0007669"/>
    <property type="project" value="UniProtKB-ARBA"/>
</dbReference>